<dbReference type="Gene3D" id="1.10.720.30">
    <property type="entry name" value="SAP domain"/>
    <property type="match status" value="1"/>
</dbReference>
<sequence length="1747" mass="180710">MGLTAGDFEARVAPLRSLDPKKLARERSKLVLAHGQFLAQFATRALEALPKDVRSGAASPAAQTLRLASCAREAAQLILTLRAFPSPTPEKLCYNVASRCLALGEVRPAAALALELVAALRKAASKSAAAKRAQATPALADACSDGPPDSHAPLGGEGSEACVLAASALGLHLRALELLSRAEPSAEEEEAPTQRMLRAVPLALSWLERLRAADGLSERRENAPKRQSEAATHAAERVLPALTATLAALRKAGAAEPRRLEAWHTAAAALRAAAAKPASKPASRPAVFSGLGPKQAAVLVAAAKLRFAYDGAVGASDADAGSLSGDCLSGDCLSGDCLSGDCLSGDWLAAKLFNASQPRRAACLAGCCVEQLRRAAGGGAEEAALLCSAHQIGAHSGLQAKPPAPLEARRHVLAAIQIRCAALDEEGGGAEGGGGAGAAASRPSVRDLCALHVSCLVRGVSEGVLSDDGAELDHVVWALPPPARRLVVRLELEETAQQLGRLREAAAARYLHRYAEAAGRRLLELLPAGEDAHGRAQLLLRLAEVSRLFASHFAQEAAAADAAAGGAELAARSAALERAGEDAREGLALLGSPAASSGPGGGESSKEGSRGESSGEASRLGADEAGLRLADVKELKVKELKEELQRRGLSASGKKQQLVDRLTEALQQQHAPPTASSPASALPAGACLLASPPASPPTSAEGLDLQARLFLLLAGTTLDLAARGPACEVAGEPAAAAEPDFVALDAARQHCARAAQSWQRLAADRLCWRLMASFDALRMARLAVAAAAACSSPEEASARRWCATLLADMHAPWPSVDAALSSESGAPPCVRDALAAEAELAGAASLRGAGSSLARAERALTAQADRRGKGDPLLLSRCQSALSRSLLASGAFPLAARHAEQALLRAKQPRSAAHDGDAASSTCRALLALAEMWRARGSYADAHKYAASACSLSAQSRQAALLFESRLAQLRLQCDGMRFEEAAETASSVEALLRGMRALEAAGGRPPAVTELGEARLQLVQGELLLAREGAGAAQASLNACEAGLRLLAALPSQLGAVLEGAEGQADSAAVPPLGVALLLEAGLCTRAGEAACTLGDLGRARAFVDQSVESCRGLRGTVMPCQPSLVGDVELARALLVSAELRLLARGDSGGDSGGADLRAASCELSSALRLCAALSPPALMRRVCVALAACCTGSHAQAGADLLAGSSGVALRRQLHLLDGRARVSLEPAPPLGEEGGCAVPSLPWPVGFEEWVRAAPAGYSACALAVAPGGRGLLLGSWRTGRPAVGEGRGAIVLGRDCPTVVLGRAQEGGGRIDLDEVSSSHCKLTLSESGTLSLTDLSTNGTYVDGVRPKRDRRTVELRDGSRVTLVSKTAQDCRDRFGPLAPSYVVRLAASTPPERRQADADADAEATARERLERSLYWSSREQLDSRMRELTARLEDALGPAALLLLALPACPEARSAAEALGESIVEQAGRLGWQCDEALLRAAAEASPWLTDERLHRALLGLVRKGGKPVAAAALRAASLASLPWECIPSLVEQPVARLPCAAYVDRCVAAADARGGSVASSDAYYLLNPSGDLQRTQAAFEERFARPPWEGVVGEPPAEEALRSALERKDLFVYCGHGDGSRFISADSLHRLPRCSVSVLMGCSSGALKRVGGLAPSGMALSCLNARSPAVVANLWDVTDGESDRFCRALMDSFERGGCLLTAVASARRACRLRYLTGAAAVCYGAPITVEPRGGAEA</sequence>
<comment type="catalytic activity">
    <reaction evidence="1">
        <text>All bonds known to be hydrolyzed by this endopeptidase have arginine in P1 and an acidic residue in P4. P6 is often occupied by an acidic residue or by a hydroxy-amino-acid residue, the phosphorylation of which enhances cleavage.</text>
        <dbReference type="EC" id="3.4.22.49"/>
    </reaction>
</comment>
<keyword evidence="10" id="KW-1185">Reference proteome</keyword>
<protein>
    <recommendedName>
        <fullName evidence="2">separase</fullName>
        <ecNumber evidence="2">3.4.22.49</ecNumber>
    </recommendedName>
</protein>
<feature type="region of interest" description="Disordered" evidence="5">
    <location>
        <begin position="590"/>
        <end position="622"/>
    </location>
</feature>
<dbReference type="PaxDb" id="2903-EOD13908"/>
<dbReference type="HOGENOM" id="CLU_239514_0_0_1"/>
<dbReference type="InterPro" id="IPR036361">
    <property type="entry name" value="SAP_dom_sf"/>
</dbReference>
<dbReference type="GO" id="GO:0005634">
    <property type="term" value="C:nucleus"/>
    <property type="evidence" value="ECO:0007669"/>
    <property type="project" value="InterPro"/>
</dbReference>
<dbReference type="Pfam" id="PF00498">
    <property type="entry name" value="FHA"/>
    <property type="match status" value="1"/>
</dbReference>
<dbReference type="SMART" id="SM00513">
    <property type="entry name" value="SAP"/>
    <property type="match status" value="1"/>
</dbReference>
<evidence type="ECO:0000259" key="7">
    <source>
        <dbReference type="PROSITE" id="PS50800"/>
    </source>
</evidence>
<dbReference type="CDD" id="cd00060">
    <property type="entry name" value="FHA"/>
    <property type="match status" value="1"/>
</dbReference>
<evidence type="ECO:0000313" key="9">
    <source>
        <dbReference type="EnsemblProtists" id="EOD13908"/>
    </source>
</evidence>
<dbReference type="STRING" id="2903.R1BUQ8"/>
<dbReference type="InterPro" id="IPR000253">
    <property type="entry name" value="FHA_dom"/>
</dbReference>
<dbReference type="KEGG" id="ehx:EMIHUDRAFT_451944"/>
<evidence type="ECO:0000256" key="3">
    <source>
        <dbReference type="ARBA" id="ARBA00022801"/>
    </source>
</evidence>
<evidence type="ECO:0000259" key="6">
    <source>
        <dbReference type="PROSITE" id="PS50006"/>
    </source>
</evidence>
<feature type="domain" description="Peptidase C50" evidence="8">
    <location>
        <begin position="1569"/>
        <end position="1663"/>
    </location>
</feature>
<dbReference type="EnsemblProtists" id="EOD13908">
    <property type="protein sequence ID" value="EOD13908"/>
    <property type="gene ID" value="EMIHUDRAFT_451944"/>
</dbReference>
<keyword evidence="4" id="KW-0159">Chromosome partition</keyword>
<dbReference type="InterPro" id="IPR005314">
    <property type="entry name" value="Peptidase_C50"/>
</dbReference>
<feature type="domain" description="SAP" evidence="7">
    <location>
        <begin position="632"/>
        <end position="666"/>
    </location>
</feature>
<evidence type="ECO:0000313" key="10">
    <source>
        <dbReference type="Proteomes" id="UP000013827"/>
    </source>
</evidence>
<dbReference type="PROSITE" id="PS51700">
    <property type="entry name" value="SEPARIN"/>
    <property type="match status" value="1"/>
</dbReference>
<dbReference type="Proteomes" id="UP000013827">
    <property type="component" value="Unassembled WGS sequence"/>
</dbReference>
<organism evidence="9 10">
    <name type="scientific">Emiliania huxleyi (strain CCMP1516)</name>
    <dbReference type="NCBI Taxonomy" id="280463"/>
    <lineage>
        <taxon>Eukaryota</taxon>
        <taxon>Haptista</taxon>
        <taxon>Haptophyta</taxon>
        <taxon>Prymnesiophyceae</taxon>
        <taxon>Isochrysidales</taxon>
        <taxon>Noelaerhabdaceae</taxon>
        <taxon>Emiliania</taxon>
    </lineage>
</organism>
<dbReference type="Pfam" id="PF03568">
    <property type="entry name" value="Separin_C"/>
    <property type="match status" value="1"/>
</dbReference>
<name>A0A0D3IRM3_EMIH1</name>
<dbReference type="PROSITE" id="PS50006">
    <property type="entry name" value="FHA_DOMAIN"/>
    <property type="match status" value="1"/>
</dbReference>
<dbReference type="GO" id="GO:0004197">
    <property type="term" value="F:cysteine-type endopeptidase activity"/>
    <property type="evidence" value="ECO:0007669"/>
    <property type="project" value="InterPro"/>
</dbReference>
<dbReference type="GO" id="GO:0005737">
    <property type="term" value="C:cytoplasm"/>
    <property type="evidence" value="ECO:0007669"/>
    <property type="project" value="TreeGrafter"/>
</dbReference>
<evidence type="ECO:0000256" key="5">
    <source>
        <dbReference type="SAM" id="MobiDB-lite"/>
    </source>
</evidence>
<dbReference type="GeneID" id="17259934"/>
<feature type="compositionally biased region" description="Low complexity" evidence="5">
    <location>
        <begin position="611"/>
        <end position="620"/>
    </location>
</feature>
<evidence type="ECO:0000256" key="1">
    <source>
        <dbReference type="ARBA" id="ARBA00000451"/>
    </source>
</evidence>
<dbReference type="SUPFAM" id="SSF49879">
    <property type="entry name" value="SMAD/FHA domain"/>
    <property type="match status" value="1"/>
</dbReference>
<keyword evidence="3" id="KW-0378">Hydrolase</keyword>
<dbReference type="InterPro" id="IPR030397">
    <property type="entry name" value="SEPARIN_core_dom"/>
</dbReference>
<evidence type="ECO:0000256" key="2">
    <source>
        <dbReference type="ARBA" id="ARBA00012489"/>
    </source>
</evidence>
<dbReference type="PROSITE" id="PS50800">
    <property type="entry name" value="SAP"/>
    <property type="match status" value="1"/>
</dbReference>
<dbReference type="SMART" id="SM00240">
    <property type="entry name" value="FHA"/>
    <property type="match status" value="1"/>
</dbReference>
<dbReference type="SUPFAM" id="SSF68906">
    <property type="entry name" value="SAP domain"/>
    <property type="match status" value="1"/>
</dbReference>
<dbReference type="Gene3D" id="2.60.200.20">
    <property type="match status" value="1"/>
</dbReference>
<dbReference type="eggNOG" id="KOG1849">
    <property type="taxonomic scope" value="Eukaryota"/>
</dbReference>
<accession>A0A0D3IRM3</accession>
<evidence type="ECO:0000256" key="4">
    <source>
        <dbReference type="ARBA" id="ARBA00022829"/>
    </source>
</evidence>
<dbReference type="RefSeq" id="XP_005766337.1">
    <property type="nucleotide sequence ID" value="XM_005766280.1"/>
</dbReference>
<dbReference type="PANTHER" id="PTHR12792">
    <property type="entry name" value="EXTRA SPINDLE POLES 1-RELATED"/>
    <property type="match status" value="1"/>
</dbReference>
<dbReference type="PANTHER" id="PTHR12792:SF0">
    <property type="entry name" value="SEPARIN"/>
    <property type="match status" value="1"/>
</dbReference>
<proteinExistence type="predicted"/>
<reference evidence="9" key="2">
    <citation type="submission" date="2024-10" db="UniProtKB">
        <authorList>
            <consortium name="EnsemblProtists"/>
        </authorList>
    </citation>
    <scope>IDENTIFICATION</scope>
</reference>
<dbReference type="GO" id="GO:0072686">
    <property type="term" value="C:mitotic spindle"/>
    <property type="evidence" value="ECO:0007669"/>
    <property type="project" value="TreeGrafter"/>
</dbReference>
<dbReference type="InterPro" id="IPR003034">
    <property type="entry name" value="SAP_dom"/>
</dbReference>
<evidence type="ECO:0000259" key="8">
    <source>
        <dbReference type="PROSITE" id="PS51700"/>
    </source>
</evidence>
<feature type="domain" description="FHA" evidence="6">
    <location>
        <begin position="1295"/>
        <end position="1353"/>
    </location>
</feature>
<reference evidence="10" key="1">
    <citation type="journal article" date="2013" name="Nature">
        <title>Pan genome of the phytoplankton Emiliania underpins its global distribution.</title>
        <authorList>
            <person name="Read B.A."/>
            <person name="Kegel J."/>
            <person name="Klute M.J."/>
            <person name="Kuo A."/>
            <person name="Lefebvre S.C."/>
            <person name="Maumus F."/>
            <person name="Mayer C."/>
            <person name="Miller J."/>
            <person name="Monier A."/>
            <person name="Salamov A."/>
            <person name="Young J."/>
            <person name="Aguilar M."/>
            <person name="Claverie J.M."/>
            <person name="Frickenhaus S."/>
            <person name="Gonzalez K."/>
            <person name="Herman E.K."/>
            <person name="Lin Y.C."/>
            <person name="Napier J."/>
            <person name="Ogata H."/>
            <person name="Sarno A.F."/>
            <person name="Shmutz J."/>
            <person name="Schroeder D."/>
            <person name="de Vargas C."/>
            <person name="Verret F."/>
            <person name="von Dassow P."/>
            <person name="Valentin K."/>
            <person name="Van de Peer Y."/>
            <person name="Wheeler G."/>
            <person name="Dacks J.B."/>
            <person name="Delwiche C.F."/>
            <person name="Dyhrman S.T."/>
            <person name="Glockner G."/>
            <person name="John U."/>
            <person name="Richards T."/>
            <person name="Worden A.Z."/>
            <person name="Zhang X."/>
            <person name="Grigoriev I.V."/>
            <person name="Allen A.E."/>
            <person name="Bidle K."/>
            <person name="Borodovsky M."/>
            <person name="Bowler C."/>
            <person name="Brownlee C."/>
            <person name="Cock J.M."/>
            <person name="Elias M."/>
            <person name="Gladyshev V.N."/>
            <person name="Groth M."/>
            <person name="Guda C."/>
            <person name="Hadaegh A."/>
            <person name="Iglesias-Rodriguez M.D."/>
            <person name="Jenkins J."/>
            <person name="Jones B.M."/>
            <person name="Lawson T."/>
            <person name="Leese F."/>
            <person name="Lindquist E."/>
            <person name="Lobanov A."/>
            <person name="Lomsadze A."/>
            <person name="Malik S.B."/>
            <person name="Marsh M.E."/>
            <person name="Mackinder L."/>
            <person name="Mock T."/>
            <person name="Mueller-Roeber B."/>
            <person name="Pagarete A."/>
            <person name="Parker M."/>
            <person name="Probert I."/>
            <person name="Quesneville H."/>
            <person name="Raines C."/>
            <person name="Rensing S.A."/>
            <person name="Riano-Pachon D.M."/>
            <person name="Richier S."/>
            <person name="Rokitta S."/>
            <person name="Shiraiwa Y."/>
            <person name="Soanes D.M."/>
            <person name="van der Giezen M."/>
            <person name="Wahlund T.M."/>
            <person name="Williams B."/>
            <person name="Wilson W."/>
            <person name="Wolfe G."/>
            <person name="Wurch L.L."/>
        </authorList>
    </citation>
    <scope>NUCLEOTIDE SEQUENCE</scope>
</reference>
<dbReference type="Pfam" id="PF02037">
    <property type="entry name" value="SAP"/>
    <property type="match status" value="1"/>
</dbReference>
<dbReference type="EC" id="3.4.22.49" evidence="2"/>
<dbReference type="GO" id="GO:0006508">
    <property type="term" value="P:proteolysis"/>
    <property type="evidence" value="ECO:0007669"/>
    <property type="project" value="InterPro"/>
</dbReference>
<dbReference type="GO" id="GO:0051307">
    <property type="term" value="P:meiotic chromosome separation"/>
    <property type="evidence" value="ECO:0007669"/>
    <property type="project" value="TreeGrafter"/>
</dbReference>
<dbReference type="InterPro" id="IPR008984">
    <property type="entry name" value="SMAD_FHA_dom_sf"/>
</dbReference>